<feature type="domain" description="Serpin" evidence="2">
    <location>
        <begin position="57"/>
        <end position="413"/>
    </location>
</feature>
<dbReference type="InterPro" id="IPR042178">
    <property type="entry name" value="Serpin_sf_1"/>
</dbReference>
<name>A0ABY4BA87_9BACT</name>
<dbReference type="PANTHER" id="PTHR11461">
    <property type="entry name" value="SERINE PROTEASE INHIBITOR, SERPIN"/>
    <property type="match status" value="1"/>
</dbReference>
<dbReference type="InterPro" id="IPR000215">
    <property type="entry name" value="Serpin_fam"/>
</dbReference>
<dbReference type="Gene3D" id="2.30.39.10">
    <property type="entry name" value="Alpha-1-antitrypsin, domain 1"/>
    <property type="match status" value="1"/>
</dbReference>
<dbReference type="Proteomes" id="UP000831390">
    <property type="component" value="Chromosome"/>
</dbReference>
<dbReference type="InterPro" id="IPR036186">
    <property type="entry name" value="Serpin_sf"/>
</dbReference>
<dbReference type="Pfam" id="PF00079">
    <property type="entry name" value="Serpin"/>
    <property type="match status" value="1"/>
</dbReference>
<dbReference type="PANTHER" id="PTHR11461:SF211">
    <property type="entry name" value="GH10112P-RELATED"/>
    <property type="match status" value="1"/>
</dbReference>
<dbReference type="PROSITE" id="PS51257">
    <property type="entry name" value="PROKAR_LIPOPROTEIN"/>
    <property type="match status" value="1"/>
</dbReference>
<dbReference type="Gene3D" id="3.30.497.10">
    <property type="entry name" value="Antithrombin, subunit I, domain 2"/>
    <property type="match status" value="1"/>
</dbReference>
<dbReference type="EMBL" id="CP094534">
    <property type="protein sequence ID" value="UOE36098.1"/>
    <property type="molecule type" value="Genomic_DNA"/>
</dbReference>
<dbReference type="CDD" id="cd19588">
    <property type="entry name" value="serpin_miropin-like"/>
    <property type="match status" value="1"/>
</dbReference>
<dbReference type="RefSeq" id="WP_243519579.1">
    <property type="nucleotide sequence ID" value="NZ_CP094534.1"/>
</dbReference>
<evidence type="ECO:0000256" key="1">
    <source>
        <dbReference type="RuleBase" id="RU000411"/>
    </source>
</evidence>
<dbReference type="SUPFAM" id="SSF56574">
    <property type="entry name" value="Serpins"/>
    <property type="match status" value="1"/>
</dbReference>
<evidence type="ECO:0000259" key="2">
    <source>
        <dbReference type="SMART" id="SM00093"/>
    </source>
</evidence>
<accession>A0ABY4BA87</accession>
<proteinExistence type="inferred from homology"/>
<dbReference type="SMART" id="SM00093">
    <property type="entry name" value="SERPIN"/>
    <property type="match status" value="1"/>
</dbReference>
<evidence type="ECO:0000313" key="3">
    <source>
        <dbReference type="EMBL" id="UOE36098.1"/>
    </source>
</evidence>
<protein>
    <submittedName>
        <fullName evidence="3">Serpin family protein</fullName>
    </submittedName>
</protein>
<dbReference type="InterPro" id="IPR042185">
    <property type="entry name" value="Serpin_sf_2"/>
</dbReference>
<evidence type="ECO:0000313" key="4">
    <source>
        <dbReference type="Proteomes" id="UP000831390"/>
    </source>
</evidence>
<keyword evidence="4" id="KW-1185">Reference proteome</keyword>
<organism evidence="3 4">
    <name type="scientific">Hymenobacter monticola</name>
    <dbReference type="NCBI Taxonomy" id="1705399"/>
    <lineage>
        <taxon>Bacteria</taxon>
        <taxon>Pseudomonadati</taxon>
        <taxon>Bacteroidota</taxon>
        <taxon>Cytophagia</taxon>
        <taxon>Cytophagales</taxon>
        <taxon>Hymenobacteraceae</taxon>
        <taxon>Hymenobacter</taxon>
    </lineage>
</organism>
<sequence length="413" mass="45032">MPPFSSKPALLSLLAGTLLFTGCHKQDVAVPAPVAPPTRPLTGAERSTVSSANDFAFQAFDKLRTASPAGNMCISPLSISAALTMAYNGADGSTKAAMKQTLGFQPLTDTEINEAYQSLFALLGGLDPQVTFTTGNSIWYGQQYRLQAPFVQANQQYFGATVRPITFGVPAATSTINDWVNTQTRGKIATILNGTTSNDVLYLINALYFKGAWTYRFNPQNTRPAPFYQENGTSANTDFMSLTTGRYRYFRDAQQQVIDLPYGNRRFSMTFVVPQGQSTLASVAARLTRTQLNTWLAAADSTGQELRVPRFKFAYEEGLNGMLRQLGMGEAFTPQANFSRMLDGGPSNLYISEVKHKTYLEVNEEGTEAAAVTSVGMVTTSVPMATLINRPFLFLIREKSSGAILFIGQLVNP</sequence>
<comment type="similarity">
    <text evidence="1">Belongs to the serpin family.</text>
</comment>
<reference evidence="3 4" key="1">
    <citation type="submission" date="2022-03" db="EMBL/GenBank/DDBJ databases">
        <title>Hymenobactersp. isolated from the air.</title>
        <authorList>
            <person name="Won M."/>
            <person name="Kwon S.-W."/>
        </authorList>
    </citation>
    <scope>NUCLEOTIDE SEQUENCE [LARGE SCALE GENOMIC DNA]</scope>
    <source>
        <strain evidence="3 4">KACC 22596</strain>
    </source>
</reference>
<gene>
    <name evidence="3" type="ORF">MTP16_10765</name>
</gene>
<dbReference type="InterPro" id="IPR023796">
    <property type="entry name" value="Serpin_dom"/>
</dbReference>